<protein>
    <submittedName>
        <fullName evidence="1">Uncharacterized protein</fullName>
    </submittedName>
</protein>
<dbReference type="EMBL" id="BGPR01002484">
    <property type="protein sequence ID" value="GBM74242.1"/>
    <property type="molecule type" value="Genomic_DNA"/>
</dbReference>
<evidence type="ECO:0000313" key="1">
    <source>
        <dbReference type="EMBL" id="GBM74242.1"/>
    </source>
</evidence>
<gene>
    <name evidence="1" type="ORF">AVEN_129940_1</name>
</gene>
<accession>A0A4Y2I9Z7</accession>
<dbReference type="Proteomes" id="UP000499080">
    <property type="component" value="Unassembled WGS sequence"/>
</dbReference>
<dbReference type="AlphaFoldDB" id="A0A4Y2I9Z7"/>
<evidence type="ECO:0000313" key="2">
    <source>
        <dbReference type="Proteomes" id="UP000499080"/>
    </source>
</evidence>
<keyword evidence="2" id="KW-1185">Reference proteome</keyword>
<organism evidence="1 2">
    <name type="scientific">Araneus ventricosus</name>
    <name type="common">Orbweaver spider</name>
    <name type="synonym">Epeira ventricosa</name>
    <dbReference type="NCBI Taxonomy" id="182803"/>
    <lineage>
        <taxon>Eukaryota</taxon>
        <taxon>Metazoa</taxon>
        <taxon>Ecdysozoa</taxon>
        <taxon>Arthropoda</taxon>
        <taxon>Chelicerata</taxon>
        <taxon>Arachnida</taxon>
        <taxon>Araneae</taxon>
        <taxon>Araneomorphae</taxon>
        <taxon>Entelegynae</taxon>
        <taxon>Araneoidea</taxon>
        <taxon>Araneidae</taxon>
        <taxon>Araneus</taxon>
    </lineage>
</organism>
<reference evidence="1 2" key="1">
    <citation type="journal article" date="2019" name="Sci. Rep.">
        <title>Orb-weaving spider Araneus ventricosus genome elucidates the spidroin gene catalogue.</title>
        <authorList>
            <person name="Kono N."/>
            <person name="Nakamura H."/>
            <person name="Ohtoshi R."/>
            <person name="Moran D.A.P."/>
            <person name="Shinohara A."/>
            <person name="Yoshida Y."/>
            <person name="Fujiwara M."/>
            <person name="Mori M."/>
            <person name="Tomita M."/>
            <person name="Arakawa K."/>
        </authorList>
    </citation>
    <scope>NUCLEOTIDE SEQUENCE [LARGE SCALE GENOMIC DNA]</scope>
</reference>
<proteinExistence type="predicted"/>
<comment type="caution">
    <text evidence="1">The sequence shown here is derived from an EMBL/GenBank/DDBJ whole genome shotgun (WGS) entry which is preliminary data.</text>
</comment>
<sequence length="122" mass="14273">MQYPGRRRSYTFYLPADVTSRDLALKSDRHCCAKQTKKKCDGERRNLRLKDFTCLDVQGSGRPPDSCVLFSLLLSFKSVCRLKCCVVTIKFFKWHRRVSSDFVSPHTGPRLPYYRYEVLIVN</sequence>
<name>A0A4Y2I9Z7_ARAVE</name>